<keyword evidence="2" id="KW-1185">Reference proteome</keyword>
<dbReference type="AlphaFoldDB" id="A0A0H3AQ42"/>
<evidence type="ECO:0000313" key="2">
    <source>
        <dbReference type="Proteomes" id="UP000006383"/>
    </source>
</evidence>
<dbReference type="Proteomes" id="UP000006383">
    <property type="component" value="Chromosome I"/>
</dbReference>
<reference evidence="2" key="1">
    <citation type="journal article" date="2009" name="PLoS ONE">
        <title>Genome degradation in Brucella ovis corresponds with narrowing of its host range and tissue tropism.</title>
        <authorList>
            <person name="Tsolis R.M."/>
            <person name="Seshadri R."/>
            <person name="Santos R.L."/>
            <person name="Sangari F.J."/>
            <person name="Lobo J.M."/>
            <person name="de Jong M.F."/>
            <person name="Ren Q."/>
            <person name="Myers G."/>
            <person name="Brinkac L.M."/>
            <person name="Nelson W.C."/>
            <person name="Deboy R.T."/>
            <person name="Angiuoli S."/>
            <person name="Khouri H."/>
            <person name="Dimitrov G."/>
            <person name="Robinson J.R."/>
            <person name="Mulligan S."/>
            <person name="Walker R.L."/>
            <person name="Elzer P.E."/>
            <person name="Hassan K.A."/>
            <person name="Paulsen I.T."/>
        </authorList>
    </citation>
    <scope>NUCLEOTIDE SEQUENCE [LARGE SCALE GENOMIC DNA]</scope>
    <source>
        <strain evidence="2">ATCC 25840 / 63/290 / NCTC 10512</strain>
    </source>
</reference>
<dbReference type="EMBL" id="CP000708">
    <property type="protein sequence ID" value="ABQ60353.1"/>
    <property type="molecule type" value="Genomic_DNA"/>
</dbReference>
<evidence type="ECO:0000313" key="1">
    <source>
        <dbReference type="EMBL" id="ABQ60353.1"/>
    </source>
</evidence>
<dbReference type="KEGG" id="bov:BOV_0319"/>
<name>A0A0H3AQ42_BRUO2</name>
<accession>A0A0H3AQ42</accession>
<organism evidence="1 2">
    <name type="scientific">Brucella ovis (strain ATCC 25840 / 63/290 / NCTC 10512)</name>
    <dbReference type="NCBI Taxonomy" id="444178"/>
    <lineage>
        <taxon>Bacteria</taxon>
        <taxon>Pseudomonadati</taxon>
        <taxon>Pseudomonadota</taxon>
        <taxon>Alphaproteobacteria</taxon>
        <taxon>Hyphomicrobiales</taxon>
        <taxon>Brucellaceae</taxon>
        <taxon>Brucella/Ochrobactrum group</taxon>
        <taxon>Brucella</taxon>
    </lineage>
</organism>
<proteinExistence type="predicted"/>
<sequence>MRFRKAGFLLAAEAFFLPRPTSFRQVGKNDD</sequence>
<protein>
    <submittedName>
        <fullName evidence="1">Uncharacterized protein</fullName>
    </submittedName>
</protein>
<dbReference type="HOGENOM" id="CLU_3395462_0_0_5"/>
<gene>
    <name evidence="1" type="ordered locus">BOV_0319</name>
</gene>